<gene>
    <name evidence="2" type="ORF">METZ01_LOCUS81523</name>
</gene>
<proteinExistence type="predicted"/>
<sequence>VSAGDRDPDSEGVEGMSASKMRAAAEDGKKDDFMTGLPSSFKEGEKLYRDIRSNMGVREERDMGDMTDFEYLRDQYLIGKVWKLGDQVEANGVKGEVVRRGTNYLTMVEEDGKVHKVWLHQITLDERNYRKEYDNYQGKPEQVARRSSRNKARRVMGDKTKVGMDVGHRDNNPMNNDPKNLKNEVPSDNRREPRLREDEDLDEMSWYRKLRGAIHTIAHPKGYEKLSKEYADLFKQKKYRDNPTQAAVAAVRQYKDVDVKVFINYINKLIDKGKLPKELKAEYDSMEDKTSSFKEFVDRINNK</sequence>
<dbReference type="EMBL" id="UINC01006625">
    <property type="protein sequence ID" value="SVA28669.1"/>
    <property type="molecule type" value="Genomic_DNA"/>
</dbReference>
<feature type="compositionally biased region" description="Basic and acidic residues" evidence="1">
    <location>
        <begin position="179"/>
        <end position="196"/>
    </location>
</feature>
<reference evidence="2" key="1">
    <citation type="submission" date="2018-05" db="EMBL/GenBank/DDBJ databases">
        <authorList>
            <person name="Lanie J.A."/>
            <person name="Ng W.-L."/>
            <person name="Kazmierczak K.M."/>
            <person name="Andrzejewski T.M."/>
            <person name="Davidsen T.M."/>
            <person name="Wayne K.J."/>
            <person name="Tettelin H."/>
            <person name="Glass J.I."/>
            <person name="Rusch D."/>
            <person name="Podicherti R."/>
            <person name="Tsui H.-C.T."/>
            <person name="Winkler M.E."/>
        </authorList>
    </citation>
    <scope>NUCLEOTIDE SEQUENCE</scope>
</reference>
<feature type="compositionally biased region" description="Basic and acidic residues" evidence="1">
    <location>
        <begin position="23"/>
        <end position="33"/>
    </location>
</feature>
<protein>
    <recommendedName>
        <fullName evidence="3">HNH nuclease domain-containing protein</fullName>
    </recommendedName>
</protein>
<name>A0A381UKK6_9ZZZZ</name>
<feature type="non-terminal residue" evidence="2">
    <location>
        <position position="1"/>
    </location>
</feature>
<evidence type="ECO:0000313" key="2">
    <source>
        <dbReference type="EMBL" id="SVA28669.1"/>
    </source>
</evidence>
<accession>A0A381UKK6</accession>
<feature type="region of interest" description="Disordered" evidence="1">
    <location>
        <begin position="1"/>
        <end position="38"/>
    </location>
</feature>
<dbReference type="AlphaFoldDB" id="A0A381UKK6"/>
<feature type="compositionally biased region" description="Basic and acidic residues" evidence="1">
    <location>
        <begin position="155"/>
        <end position="171"/>
    </location>
</feature>
<evidence type="ECO:0000256" key="1">
    <source>
        <dbReference type="SAM" id="MobiDB-lite"/>
    </source>
</evidence>
<evidence type="ECO:0008006" key="3">
    <source>
        <dbReference type="Google" id="ProtNLM"/>
    </source>
</evidence>
<organism evidence="2">
    <name type="scientific">marine metagenome</name>
    <dbReference type="NCBI Taxonomy" id="408172"/>
    <lineage>
        <taxon>unclassified sequences</taxon>
        <taxon>metagenomes</taxon>
        <taxon>ecological metagenomes</taxon>
    </lineage>
</organism>
<feature type="region of interest" description="Disordered" evidence="1">
    <location>
        <begin position="136"/>
        <end position="196"/>
    </location>
</feature>